<comment type="caution">
    <text evidence="1">The sequence shown here is derived from an EMBL/GenBank/DDBJ whole genome shotgun (WGS) entry which is preliminary data.</text>
</comment>
<dbReference type="Proteomes" id="UP000688137">
    <property type="component" value="Unassembled WGS sequence"/>
</dbReference>
<name>A0A8S1QPT0_PARPR</name>
<gene>
    <name evidence="1" type="ORF">PPRIM_AZ9-3.1.T1710065</name>
</gene>
<sequence>MQIEGIRIRQFRQNWSHFKRGLVFLLKMEELKNFMI</sequence>
<keyword evidence="2" id="KW-1185">Reference proteome</keyword>
<protein>
    <submittedName>
        <fullName evidence="1">Uncharacterized protein</fullName>
    </submittedName>
</protein>
<organism evidence="1 2">
    <name type="scientific">Paramecium primaurelia</name>
    <dbReference type="NCBI Taxonomy" id="5886"/>
    <lineage>
        <taxon>Eukaryota</taxon>
        <taxon>Sar</taxon>
        <taxon>Alveolata</taxon>
        <taxon>Ciliophora</taxon>
        <taxon>Intramacronucleata</taxon>
        <taxon>Oligohymenophorea</taxon>
        <taxon>Peniculida</taxon>
        <taxon>Parameciidae</taxon>
        <taxon>Paramecium</taxon>
    </lineage>
</organism>
<dbReference type="EMBL" id="CAJJDM010000180">
    <property type="protein sequence ID" value="CAD8116400.1"/>
    <property type="molecule type" value="Genomic_DNA"/>
</dbReference>
<evidence type="ECO:0000313" key="2">
    <source>
        <dbReference type="Proteomes" id="UP000688137"/>
    </source>
</evidence>
<reference evidence="1" key="1">
    <citation type="submission" date="2021-01" db="EMBL/GenBank/DDBJ databases">
        <authorList>
            <consortium name="Genoscope - CEA"/>
            <person name="William W."/>
        </authorList>
    </citation>
    <scope>NUCLEOTIDE SEQUENCE</scope>
</reference>
<evidence type="ECO:0000313" key="1">
    <source>
        <dbReference type="EMBL" id="CAD8116400.1"/>
    </source>
</evidence>
<proteinExistence type="predicted"/>
<accession>A0A8S1QPT0</accession>
<dbReference type="AlphaFoldDB" id="A0A8S1QPT0"/>